<evidence type="ECO:0000313" key="2">
    <source>
        <dbReference type="Proteomes" id="UP001154282"/>
    </source>
</evidence>
<gene>
    <name evidence="1" type="ORF">LITE_LOCUS14882</name>
</gene>
<proteinExistence type="predicted"/>
<dbReference type="Proteomes" id="UP001154282">
    <property type="component" value="Unassembled WGS sequence"/>
</dbReference>
<organism evidence="1 2">
    <name type="scientific">Linum tenue</name>
    <dbReference type="NCBI Taxonomy" id="586396"/>
    <lineage>
        <taxon>Eukaryota</taxon>
        <taxon>Viridiplantae</taxon>
        <taxon>Streptophyta</taxon>
        <taxon>Embryophyta</taxon>
        <taxon>Tracheophyta</taxon>
        <taxon>Spermatophyta</taxon>
        <taxon>Magnoliopsida</taxon>
        <taxon>eudicotyledons</taxon>
        <taxon>Gunneridae</taxon>
        <taxon>Pentapetalae</taxon>
        <taxon>rosids</taxon>
        <taxon>fabids</taxon>
        <taxon>Malpighiales</taxon>
        <taxon>Linaceae</taxon>
        <taxon>Linum</taxon>
    </lineage>
</organism>
<keyword evidence="2" id="KW-1185">Reference proteome</keyword>
<accession>A0AAV0JPW4</accession>
<evidence type="ECO:0000313" key="1">
    <source>
        <dbReference type="EMBL" id="CAI0410759.1"/>
    </source>
</evidence>
<feature type="non-terminal residue" evidence="1">
    <location>
        <position position="61"/>
    </location>
</feature>
<dbReference type="AlphaFoldDB" id="A0AAV0JPW4"/>
<reference evidence="1" key="1">
    <citation type="submission" date="2022-08" db="EMBL/GenBank/DDBJ databases">
        <authorList>
            <person name="Gutierrez-Valencia J."/>
        </authorList>
    </citation>
    <scope>NUCLEOTIDE SEQUENCE</scope>
</reference>
<name>A0AAV0JPW4_9ROSI</name>
<sequence length="61" mass="6279">MTATPGTQPSKAMAKGRLKITGPTIDVVKWTNKAPASSCCGAGESVSPFALSAAAEMFMEF</sequence>
<comment type="caution">
    <text evidence="1">The sequence shown here is derived from an EMBL/GenBank/DDBJ whole genome shotgun (WGS) entry which is preliminary data.</text>
</comment>
<dbReference type="EMBL" id="CAMGYJ010000005">
    <property type="protein sequence ID" value="CAI0410759.1"/>
    <property type="molecule type" value="Genomic_DNA"/>
</dbReference>
<protein>
    <submittedName>
        <fullName evidence="1">Uncharacterized protein</fullName>
    </submittedName>
</protein>